<evidence type="ECO:0000256" key="1">
    <source>
        <dbReference type="SAM" id="Phobius"/>
    </source>
</evidence>
<dbReference type="OrthoDB" id="2391627at2759"/>
<gene>
    <name evidence="2" type="ORF">CROQUDRAFT_674980</name>
</gene>
<keyword evidence="3" id="KW-1185">Reference proteome</keyword>
<dbReference type="PANTHER" id="PTHR28254:SF1">
    <property type="entry name" value="CYTOCHROME B-C1 COMPLEX SUBUNIT 10, MITOCHONDRIAL"/>
    <property type="match status" value="1"/>
</dbReference>
<protein>
    <submittedName>
        <fullName evidence="2">Uncharacterized protein</fullName>
    </submittedName>
</protein>
<dbReference type="InterPro" id="IPR019182">
    <property type="entry name" value="Cytochrome_b-c1_su10_fun"/>
</dbReference>
<evidence type="ECO:0000313" key="3">
    <source>
        <dbReference type="Proteomes" id="UP000886653"/>
    </source>
</evidence>
<accession>A0A9P6N8J4</accession>
<keyword evidence="1" id="KW-0472">Membrane</keyword>
<name>A0A9P6N8J4_9BASI</name>
<dbReference type="Proteomes" id="UP000886653">
    <property type="component" value="Unassembled WGS sequence"/>
</dbReference>
<organism evidence="2 3">
    <name type="scientific">Cronartium quercuum f. sp. fusiforme G11</name>
    <dbReference type="NCBI Taxonomy" id="708437"/>
    <lineage>
        <taxon>Eukaryota</taxon>
        <taxon>Fungi</taxon>
        <taxon>Dikarya</taxon>
        <taxon>Basidiomycota</taxon>
        <taxon>Pucciniomycotina</taxon>
        <taxon>Pucciniomycetes</taxon>
        <taxon>Pucciniales</taxon>
        <taxon>Coleosporiaceae</taxon>
        <taxon>Cronartium</taxon>
    </lineage>
</organism>
<dbReference type="Pfam" id="PF09796">
    <property type="entry name" value="QCR10"/>
    <property type="match status" value="1"/>
</dbReference>
<keyword evidence="1" id="KW-1133">Transmembrane helix</keyword>
<dbReference type="GO" id="GO:0005739">
    <property type="term" value="C:mitochondrion"/>
    <property type="evidence" value="ECO:0007669"/>
    <property type="project" value="GOC"/>
</dbReference>
<dbReference type="PANTHER" id="PTHR28254">
    <property type="entry name" value="CYTOCHROME B-C1 COMPLEX SUBUNIT 10"/>
    <property type="match status" value="1"/>
</dbReference>
<proteinExistence type="predicted"/>
<evidence type="ECO:0000313" key="2">
    <source>
        <dbReference type="EMBL" id="KAG0139727.1"/>
    </source>
</evidence>
<dbReference type="EMBL" id="MU167531">
    <property type="protein sequence ID" value="KAG0139727.1"/>
    <property type="molecule type" value="Genomic_DNA"/>
</dbReference>
<keyword evidence="1" id="KW-0812">Transmembrane</keyword>
<dbReference type="GO" id="GO:0006122">
    <property type="term" value="P:mitochondrial electron transport, ubiquinol to cytochrome c"/>
    <property type="evidence" value="ECO:0007669"/>
    <property type="project" value="InterPro"/>
</dbReference>
<feature type="transmembrane region" description="Helical" evidence="1">
    <location>
        <begin position="33"/>
        <end position="55"/>
    </location>
</feature>
<sequence>MARPSTTLRPRFAPTIKPQPHLLGITSSTVARWIPTLGVWSAGAGCAVALFASAIPRFQTDVLKKIPGVAGYYESNIPDCDKPF</sequence>
<dbReference type="AlphaFoldDB" id="A0A9P6N8J4"/>
<reference evidence="2" key="1">
    <citation type="submission" date="2013-11" db="EMBL/GenBank/DDBJ databases">
        <title>Genome sequence of the fusiform rust pathogen reveals effectors for host alternation and coevolution with pine.</title>
        <authorList>
            <consortium name="DOE Joint Genome Institute"/>
            <person name="Smith K."/>
            <person name="Pendleton A."/>
            <person name="Kubisiak T."/>
            <person name="Anderson C."/>
            <person name="Salamov A."/>
            <person name="Aerts A."/>
            <person name="Riley R."/>
            <person name="Clum A."/>
            <person name="Lindquist E."/>
            <person name="Ence D."/>
            <person name="Campbell M."/>
            <person name="Kronenberg Z."/>
            <person name="Feau N."/>
            <person name="Dhillon B."/>
            <person name="Hamelin R."/>
            <person name="Burleigh J."/>
            <person name="Smith J."/>
            <person name="Yandell M."/>
            <person name="Nelson C."/>
            <person name="Grigoriev I."/>
            <person name="Davis J."/>
        </authorList>
    </citation>
    <scope>NUCLEOTIDE SEQUENCE</scope>
    <source>
        <strain evidence="2">G11</strain>
    </source>
</reference>
<comment type="caution">
    <text evidence="2">The sequence shown here is derived from an EMBL/GenBank/DDBJ whole genome shotgun (WGS) entry which is preliminary data.</text>
</comment>